<dbReference type="Proteomes" id="UP001061302">
    <property type="component" value="Chromosome"/>
</dbReference>
<protein>
    <submittedName>
        <fullName evidence="2">Uncharacterized protein</fullName>
    </submittedName>
</protein>
<name>A0ABY6DS80_9NEIS</name>
<proteinExistence type="predicted"/>
<reference evidence="2" key="1">
    <citation type="submission" date="2022-10" db="EMBL/GenBank/DDBJ databases">
        <title>Chitiniphilus purpureus sp. nov., a novel chitin-degrading bacterium isolated from crawfish pond sediment.</title>
        <authorList>
            <person name="Li K."/>
        </authorList>
    </citation>
    <scope>NUCLEOTIDE SEQUENCE</scope>
    <source>
        <strain evidence="2">CD1</strain>
    </source>
</reference>
<feature type="compositionally biased region" description="Polar residues" evidence="1">
    <location>
        <begin position="381"/>
        <end position="396"/>
    </location>
</feature>
<gene>
    <name evidence="2" type="ORF">N8I74_15755</name>
</gene>
<dbReference type="EMBL" id="CP106753">
    <property type="protein sequence ID" value="UXY14758.1"/>
    <property type="molecule type" value="Genomic_DNA"/>
</dbReference>
<organism evidence="2 3">
    <name type="scientific">Chitiniphilus purpureus</name>
    <dbReference type="NCBI Taxonomy" id="2981137"/>
    <lineage>
        <taxon>Bacteria</taxon>
        <taxon>Pseudomonadati</taxon>
        <taxon>Pseudomonadota</taxon>
        <taxon>Betaproteobacteria</taxon>
        <taxon>Neisseriales</taxon>
        <taxon>Chitinibacteraceae</taxon>
        <taxon>Chitiniphilus</taxon>
    </lineage>
</organism>
<evidence type="ECO:0000256" key="1">
    <source>
        <dbReference type="SAM" id="MobiDB-lite"/>
    </source>
</evidence>
<dbReference type="RefSeq" id="WP_263124061.1">
    <property type="nucleotide sequence ID" value="NZ_CP106753.1"/>
</dbReference>
<accession>A0ABY6DS80</accession>
<sequence length="431" mass="47546">MPLDPRIPLMVQQPQIQSPFEVRQNALQIRAQEALLQDRQAEREAKRAAAQQEATRNQLYAKAYGSDGKLDRNVLLRGLADSGMGAQIPELQKGFADQDKAEIEADKARLMRTGEQMELIGRVTAGVKDQASYDQARQMLAQAGVDLGQIPDVYDPTFVANARNRALTVSQQVQQEWKGKEYDLDVEKFQYGQRNDAENRAVQIRGQNMVDSRARQQMAINAAGGGKEGRQMRRDEGSLRKEFDSLPDVKAFNDVRQSYLTIKGVAANPSAPNDIALIFSYMKMLDPGSVVREGEFATAQNAAGIPDRIRNVYNKAISGERLNPGQRNEFVRSAGDVYSSRVGRYNDLAERYRSYAADYGADPERVARPEPIQRGAAAGKPTSSAGGAKPAQNTAPTKPATKLKITSKAEYDRLPSGTQFIAPDGSVRRKP</sequence>
<evidence type="ECO:0000313" key="3">
    <source>
        <dbReference type="Proteomes" id="UP001061302"/>
    </source>
</evidence>
<keyword evidence="3" id="KW-1185">Reference proteome</keyword>
<evidence type="ECO:0000313" key="2">
    <source>
        <dbReference type="EMBL" id="UXY14758.1"/>
    </source>
</evidence>
<feature type="region of interest" description="Disordered" evidence="1">
    <location>
        <begin position="374"/>
        <end position="431"/>
    </location>
</feature>